<dbReference type="STRING" id="81857.IV38_GL000708"/>
<feature type="transmembrane region" description="Helical" evidence="7">
    <location>
        <begin position="146"/>
        <end position="164"/>
    </location>
</feature>
<feature type="transmembrane region" description="Helical" evidence="7">
    <location>
        <begin position="458"/>
        <end position="487"/>
    </location>
</feature>
<dbReference type="SUPFAM" id="SSF53649">
    <property type="entry name" value="Alkaline phosphatase-like"/>
    <property type="match status" value="1"/>
</dbReference>
<feature type="transmembrane region" description="Helical" evidence="7">
    <location>
        <begin position="278"/>
        <end position="297"/>
    </location>
</feature>
<keyword evidence="6 7" id="KW-0472">Membrane</keyword>
<keyword evidence="11" id="KW-1185">Reference proteome</keyword>
<evidence type="ECO:0000256" key="5">
    <source>
        <dbReference type="ARBA" id="ARBA00022989"/>
    </source>
</evidence>
<protein>
    <recommendedName>
        <fullName evidence="8">Sulfatase N-terminal domain-containing protein</fullName>
    </recommendedName>
</protein>
<dbReference type="InterPro" id="IPR050448">
    <property type="entry name" value="OpgB/LTA_synthase_biosynth"/>
</dbReference>
<sequence>MSINKERINRLGVLILCLFTLGAFATTVPWTFANGVGGRRIILQLLSAASPFAVDLVFLILGMWGATRTFHFKQDIVPIWRQVFFYSVTLAILLIGFGLVPYHFDQLWSGFLPVVLDLDSNVTVGILLLLLSPFLNKGLKQLPLKLLHRLLFILALVLTIVPTITGYPSALPVIDFASNPFTWGVFLYLCGWTLKQHSDWYSAHKVVLRIIFWSMPLLAAIQLLFSDFVAPKIGFFVGITDNYNYLLTNSYSLLIFAWAFTFLALLRTYPVRGWRLAHFLNPTILFGLYLVTNHYLFKNYLWTNVLNGQTILEKDGPLHLLLKLVVVVAALYIGAYLLELFRQYLFRRFSANWHSLVPILFVSLLMAVVANLYMLLVNCSFDAYLTAWLLTSQFWIQLINLLLIELFFLTLLAIFNRVFVAGGIFSITIIVIAVANYLKIGARNEPIMPMDIYSINDLPAIMAMVNLGTVAAAIIGVLAVIVLMAWLERHFKTGKILKWKSRVTFLVITPLVYGFLIWKLPDYKNNFATQTKSPTNYVLKKLNFLPYPQAPVVHLRYNGEFMGILSMVRVKTMYKPSGYSEQSINRVVRKYEKEAQQINQTRKGTIGEQTVIYVLSESYANPNRVPGVTLSKNPAAYLDSIKKNNTSGLMDSYGYGGGTADIEFEALTSLSMDNFSASMTVPYTYVVPKVNHIPVITNLFQTKTAIHPYTPYLYNRTNVFKKFGFQKFYNTESSDKLTYTKQIGKSPYISDDSAYKQLLKQVNATNKGQFIQLSTMQNHTPWDSDYYHNTIKATGDLTSSSLKSVETYSQGLVYTDSALKMLMKHLKSEKKDVTVVWYGDHLPGAYTFKSENSAKMKKYDNKMHLTDYFIYSNHSKKNVSRKVVTPNMFTSMMLEQTNTRVSGYYALMTEILDHFPAAERNKLMNNEGQYISESKLTKKQKTLLHDYQLIQYDITASHNQYSYDKANKSFYSDKK</sequence>
<feature type="transmembrane region" description="Helical" evidence="7">
    <location>
        <begin position="353"/>
        <end position="374"/>
    </location>
</feature>
<comment type="pathway">
    <text evidence="2">Cell wall biogenesis; lipoteichoic acid biosynthesis.</text>
</comment>
<dbReference type="PANTHER" id="PTHR47371:SF3">
    <property type="entry name" value="PHOSPHOGLYCEROL TRANSFERASE I"/>
    <property type="match status" value="1"/>
</dbReference>
<feature type="transmembrane region" description="Helical" evidence="7">
    <location>
        <begin position="419"/>
        <end position="438"/>
    </location>
</feature>
<dbReference type="Gene3D" id="3.40.720.10">
    <property type="entry name" value="Alkaline Phosphatase, subunit A"/>
    <property type="match status" value="1"/>
</dbReference>
<feature type="transmembrane region" description="Helical" evidence="7">
    <location>
        <begin position="499"/>
        <end position="518"/>
    </location>
</feature>
<dbReference type="PATRIC" id="fig|81857.3.peg.712"/>
<evidence type="ECO:0000313" key="11">
    <source>
        <dbReference type="Proteomes" id="UP000051645"/>
    </source>
</evidence>
<comment type="caution">
    <text evidence="10">The sequence shown here is derived from an EMBL/GenBank/DDBJ whole genome shotgun (WGS) entry which is preliminary data.</text>
</comment>
<evidence type="ECO:0000256" key="2">
    <source>
        <dbReference type="ARBA" id="ARBA00004936"/>
    </source>
</evidence>
<keyword evidence="5 7" id="KW-1133">Transmembrane helix</keyword>
<gene>
    <name evidence="9" type="ORF">IV38_GL000708</name>
    <name evidence="10" type="ORF">IV40_GL000570</name>
</gene>
<accession>A0A0R2FQH0</accession>
<dbReference type="PANTHER" id="PTHR47371">
    <property type="entry name" value="LIPOTEICHOIC ACID SYNTHASE"/>
    <property type="match status" value="1"/>
</dbReference>
<evidence type="ECO:0000313" key="9">
    <source>
        <dbReference type="EMBL" id="KRN27216.1"/>
    </source>
</evidence>
<evidence type="ECO:0000313" key="12">
    <source>
        <dbReference type="Proteomes" id="UP000051751"/>
    </source>
</evidence>
<feature type="transmembrane region" description="Helical" evidence="7">
    <location>
        <begin position="394"/>
        <end position="412"/>
    </location>
</feature>
<dbReference type="Pfam" id="PF00884">
    <property type="entry name" value="Sulfatase"/>
    <property type="match status" value="1"/>
</dbReference>
<proteinExistence type="predicted"/>
<keyword evidence="3" id="KW-1003">Cell membrane</keyword>
<dbReference type="Proteomes" id="UP000051645">
    <property type="component" value="Unassembled WGS sequence"/>
</dbReference>
<evidence type="ECO:0000259" key="8">
    <source>
        <dbReference type="Pfam" id="PF00884"/>
    </source>
</evidence>
<comment type="subcellular location">
    <subcellularLocation>
        <location evidence="1">Cell membrane</location>
        <topology evidence="1">Multi-pass membrane protein</topology>
    </subcellularLocation>
</comment>
<evidence type="ECO:0000256" key="4">
    <source>
        <dbReference type="ARBA" id="ARBA00022692"/>
    </source>
</evidence>
<keyword evidence="4 7" id="KW-0812">Transmembrane</keyword>
<dbReference type="AlphaFoldDB" id="A0A0R2FQH0"/>
<dbReference type="InterPro" id="IPR017850">
    <property type="entry name" value="Alkaline_phosphatase_core_sf"/>
</dbReference>
<dbReference type="OrthoDB" id="243547at2"/>
<feature type="transmembrane region" description="Helical" evidence="7">
    <location>
        <begin position="245"/>
        <end position="266"/>
    </location>
</feature>
<feature type="domain" description="Sulfatase N-terminal" evidence="8">
    <location>
        <begin position="609"/>
        <end position="897"/>
    </location>
</feature>
<evidence type="ECO:0000256" key="7">
    <source>
        <dbReference type="SAM" id="Phobius"/>
    </source>
</evidence>
<dbReference type="CDD" id="cd16015">
    <property type="entry name" value="LTA_synthase"/>
    <property type="match status" value="1"/>
</dbReference>
<feature type="transmembrane region" description="Helical" evidence="7">
    <location>
        <begin position="83"/>
        <end position="104"/>
    </location>
</feature>
<dbReference type="InterPro" id="IPR000917">
    <property type="entry name" value="Sulfatase_N"/>
</dbReference>
<feature type="transmembrane region" description="Helical" evidence="7">
    <location>
        <begin position="206"/>
        <end position="225"/>
    </location>
</feature>
<name>A0A0R2FQH0_9LACO</name>
<feature type="transmembrane region" description="Helical" evidence="7">
    <location>
        <begin position="110"/>
        <end position="134"/>
    </location>
</feature>
<dbReference type="RefSeq" id="WP_057771225.1">
    <property type="nucleotide sequence ID" value="NZ_JQAT01000011.1"/>
</dbReference>
<dbReference type="GO" id="GO:0005886">
    <property type="term" value="C:plasma membrane"/>
    <property type="evidence" value="ECO:0007669"/>
    <property type="project" value="UniProtKB-SubCell"/>
</dbReference>
<feature type="transmembrane region" description="Helical" evidence="7">
    <location>
        <begin position="41"/>
        <end position="62"/>
    </location>
</feature>
<dbReference type="EMBL" id="JQAZ01000011">
    <property type="protein sequence ID" value="KRN29862.1"/>
    <property type="molecule type" value="Genomic_DNA"/>
</dbReference>
<organism evidence="10 11">
    <name type="scientific">Lactobacillus selangorensis</name>
    <dbReference type="NCBI Taxonomy" id="81857"/>
    <lineage>
        <taxon>Bacteria</taxon>
        <taxon>Bacillati</taxon>
        <taxon>Bacillota</taxon>
        <taxon>Bacilli</taxon>
        <taxon>Lactobacillales</taxon>
        <taxon>Lactobacillaceae</taxon>
        <taxon>Lactobacillus</taxon>
    </lineage>
</organism>
<evidence type="ECO:0000256" key="6">
    <source>
        <dbReference type="ARBA" id="ARBA00023136"/>
    </source>
</evidence>
<evidence type="ECO:0000256" key="3">
    <source>
        <dbReference type="ARBA" id="ARBA00022475"/>
    </source>
</evidence>
<evidence type="ECO:0000313" key="10">
    <source>
        <dbReference type="EMBL" id="KRN29862.1"/>
    </source>
</evidence>
<feature type="transmembrane region" description="Helical" evidence="7">
    <location>
        <begin position="176"/>
        <end position="194"/>
    </location>
</feature>
<reference evidence="11 12" key="1">
    <citation type="journal article" date="2015" name="Genome Announc.">
        <title>Expanding the biotechnology potential of lactobacilli through comparative genomics of 213 strains and associated genera.</title>
        <authorList>
            <person name="Sun Z."/>
            <person name="Harris H.M."/>
            <person name="McCann A."/>
            <person name="Guo C."/>
            <person name="Argimon S."/>
            <person name="Zhang W."/>
            <person name="Yang X."/>
            <person name="Jeffery I.B."/>
            <person name="Cooney J.C."/>
            <person name="Kagawa T.F."/>
            <person name="Liu W."/>
            <person name="Song Y."/>
            <person name="Salvetti E."/>
            <person name="Wrobel A."/>
            <person name="Rasinkangas P."/>
            <person name="Parkhill J."/>
            <person name="Rea M.C."/>
            <person name="O'Sullivan O."/>
            <person name="Ritari J."/>
            <person name="Douillard F.P."/>
            <person name="Paul Ross R."/>
            <person name="Yang R."/>
            <person name="Briner A.E."/>
            <person name="Felis G.E."/>
            <person name="de Vos W.M."/>
            <person name="Barrangou R."/>
            <person name="Klaenhammer T.R."/>
            <person name="Caufield P.W."/>
            <person name="Cui Y."/>
            <person name="Zhang H."/>
            <person name="O'Toole P.W."/>
        </authorList>
    </citation>
    <scope>NUCLEOTIDE SEQUENCE [LARGE SCALE GENOMIC DNA]</scope>
    <source>
        <strain evidence="9 12">ATCC BAA-66</strain>
        <strain evidence="10 11">DSM 13344</strain>
    </source>
</reference>
<feature type="transmembrane region" description="Helical" evidence="7">
    <location>
        <begin position="317"/>
        <end position="341"/>
    </location>
</feature>
<dbReference type="Proteomes" id="UP000051751">
    <property type="component" value="Unassembled WGS sequence"/>
</dbReference>
<dbReference type="EMBL" id="JQAT01000011">
    <property type="protein sequence ID" value="KRN27216.1"/>
    <property type="molecule type" value="Genomic_DNA"/>
</dbReference>
<evidence type="ECO:0000256" key="1">
    <source>
        <dbReference type="ARBA" id="ARBA00004651"/>
    </source>
</evidence>